<dbReference type="RefSeq" id="YP_010062014.1">
    <property type="nucleotide sequence ID" value="NC_054789.1"/>
</dbReference>
<proteinExistence type="predicted"/>
<accession>A0A6N0A3X2</accession>
<dbReference type="GeneID" id="64871647"/>
<organism evidence="1 2">
    <name type="scientific">Mycobacterium phage DroogsArmy</name>
    <dbReference type="NCBI Taxonomy" id="2744011"/>
    <lineage>
        <taxon>Viruses</taxon>
        <taxon>Duplodnaviria</taxon>
        <taxon>Heunggongvirae</taxon>
        <taxon>Uroviricota</taxon>
        <taxon>Caudoviricetes</taxon>
        <taxon>Timshelvirus</taxon>
        <taxon>Timshelvirus droogsarmy</taxon>
    </lineage>
</organism>
<sequence length="60" mass="6969">MKIRIWKNKPHTETAVYIPKPDGNFVAVYVGEVYKDGYFIWDDVPGAQAKRMTNVRKVKV</sequence>
<name>A0A6N0A3X2_9CAUD</name>
<evidence type="ECO:0000313" key="2">
    <source>
        <dbReference type="Proteomes" id="UP000509248"/>
    </source>
</evidence>
<protein>
    <submittedName>
        <fullName evidence="1">Uncharacterized protein</fullName>
    </submittedName>
</protein>
<reference evidence="1 2" key="1">
    <citation type="submission" date="2020-06" db="EMBL/GenBank/DDBJ databases">
        <authorList>
            <person name="Fast K.M."/>
            <person name="Johnson K."/>
            <person name="Mayfield K.N."/>
            <person name="Stephens L.A."/>
            <person name="Reid T.H."/>
            <person name="Ryan E.D."/>
            <person name="Keener T.W."/>
            <person name="Sandel M.W."/>
            <person name="Garlena R.A."/>
            <person name="Russell D.A."/>
            <person name="Pope W.H."/>
            <person name="Jacobs-Sera D."/>
            <person name="Hatfull G.F."/>
        </authorList>
    </citation>
    <scope>NUCLEOTIDE SEQUENCE [LARGE SCALE GENOMIC DNA]</scope>
</reference>
<keyword evidence="2" id="KW-1185">Reference proteome</keyword>
<gene>
    <name evidence="1" type="primary">60</name>
    <name evidence="1" type="ORF">SEA_DROOGSARMY_60</name>
</gene>
<dbReference type="KEGG" id="vg:64871647"/>
<evidence type="ECO:0000313" key="1">
    <source>
        <dbReference type="EMBL" id="QKO02456.1"/>
    </source>
</evidence>
<dbReference type="EMBL" id="MT553337">
    <property type="protein sequence ID" value="QKO02456.1"/>
    <property type="molecule type" value="Genomic_DNA"/>
</dbReference>
<dbReference type="Proteomes" id="UP000509248">
    <property type="component" value="Segment"/>
</dbReference>